<dbReference type="Proteomes" id="UP000634136">
    <property type="component" value="Unassembled WGS sequence"/>
</dbReference>
<comment type="caution">
    <text evidence="2">The sequence shown here is derived from an EMBL/GenBank/DDBJ whole genome shotgun (WGS) entry which is preliminary data.</text>
</comment>
<reference evidence="2" key="1">
    <citation type="submission" date="2020-09" db="EMBL/GenBank/DDBJ databases">
        <title>Genome-Enabled Discovery of Anthraquinone Biosynthesis in Senna tora.</title>
        <authorList>
            <person name="Kang S.-H."/>
            <person name="Pandey R.P."/>
            <person name="Lee C.-M."/>
            <person name="Sim J.-S."/>
            <person name="Jeong J.-T."/>
            <person name="Choi B.-S."/>
            <person name="Jung M."/>
            <person name="Ginzburg D."/>
            <person name="Zhao K."/>
            <person name="Won S.Y."/>
            <person name="Oh T.-J."/>
            <person name="Yu Y."/>
            <person name="Kim N.-H."/>
            <person name="Lee O.R."/>
            <person name="Lee T.-H."/>
            <person name="Bashyal P."/>
            <person name="Kim T.-S."/>
            <person name="Lee W.-H."/>
            <person name="Kawkins C."/>
            <person name="Kim C.-K."/>
            <person name="Kim J.S."/>
            <person name="Ahn B.O."/>
            <person name="Rhee S.Y."/>
            <person name="Sohng J.K."/>
        </authorList>
    </citation>
    <scope>NUCLEOTIDE SEQUENCE</scope>
    <source>
        <tissue evidence="2">Leaf</tissue>
    </source>
</reference>
<sequence>MGFLGIATCCGEFHKIHDFCGVKEKTIKVLRNGPAFEPDNRLKELIPGSQHRRGKGKCTAQRTEASTDALTKKMDFLLKGFEDHRRETHEASQFLYMNQLEIVEAWHITINTIPPLYFIEPYLVTPKDIPISSKTENRDMATPDDENEDEEIIAEDSEDF</sequence>
<dbReference type="EMBL" id="JAAIUW010000006">
    <property type="protein sequence ID" value="KAF7826897.1"/>
    <property type="molecule type" value="Genomic_DNA"/>
</dbReference>
<protein>
    <submittedName>
        <fullName evidence="2">Uncharacterized protein</fullName>
    </submittedName>
</protein>
<evidence type="ECO:0000313" key="2">
    <source>
        <dbReference type="EMBL" id="KAF7826897.1"/>
    </source>
</evidence>
<gene>
    <name evidence="2" type="ORF">G2W53_018061</name>
</gene>
<proteinExistence type="predicted"/>
<keyword evidence="3" id="KW-1185">Reference proteome</keyword>
<name>A0A834WL10_9FABA</name>
<feature type="compositionally biased region" description="Acidic residues" evidence="1">
    <location>
        <begin position="142"/>
        <end position="160"/>
    </location>
</feature>
<feature type="region of interest" description="Disordered" evidence="1">
    <location>
        <begin position="129"/>
        <end position="160"/>
    </location>
</feature>
<dbReference type="AlphaFoldDB" id="A0A834WL10"/>
<organism evidence="2 3">
    <name type="scientific">Senna tora</name>
    <dbReference type="NCBI Taxonomy" id="362788"/>
    <lineage>
        <taxon>Eukaryota</taxon>
        <taxon>Viridiplantae</taxon>
        <taxon>Streptophyta</taxon>
        <taxon>Embryophyta</taxon>
        <taxon>Tracheophyta</taxon>
        <taxon>Spermatophyta</taxon>
        <taxon>Magnoliopsida</taxon>
        <taxon>eudicotyledons</taxon>
        <taxon>Gunneridae</taxon>
        <taxon>Pentapetalae</taxon>
        <taxon>rosids</taxon>
        <taxon>fabids</taxon>
        <taxon>Fabales</taxon>
        <taxon>Fabaceae</taxon>
        <taxon>Caesalpinioideae</taxon>
        <taxon>Cassia clade</taxon>
        <taxon>Senna</taxon>
    </lineage>
</organism>
<evidence type="ECO:0000313" key="3">
    <source>
        <dbReference type="Proteomes" id="UP000634136"/>
    </source>
</evidence>
<evidence type="ECO:0000256" key="1">
    <source>
        <dbReference type="SAM" id="MobiDB-lite"/>
    </source>
</evidence>
<accession>A0A834WL10</accession>